<evidence type="ECO:0000256" key="7">
    <source>
        <dbReference type="HAMAP-Rule" id="MF_00621"/>
    </source>
</evidence>
<accession>A0A9D1SUZ3</accession>
<keyword evidence="2 7" id="KW-0678">Repressor</keyword>
<reference evidence="10" key="1">
    <citation type="submission" date="2020-10" db="EMBL/GenBank/DDBJ databases">
        <authorList>
            <person name="Gilroy R."/>
        </authorList>
    </citation>
    <scope>NUCLEOTIDE SEQUENCE</scope>
    <source>
        <strain evidence="10">ChiSjej4B22-8349</strain>
    </source>
</reference>
<evidence type="ECO:0000256" key="6">
    <source>
        <dbReference type="ARBA" id="ARBA00034538"/>
    </source>
</evidence>
<evidence type="ECO:0000256" key="2">
    <source>
        <dbReference type="ARBA" id="ARBA00022491"/>
    </source>
</evidence>
<dbReference type="EMBL" id="DVOB01000136">
    <property type="protein sequence ID" value="HIU96310.1"/>
    <property type="molecule type" value="Genomic_DNA"/>
</dbReference>
<feature type="DNA-binding region" description="H-T-H motif" evidence="7">
    <location>
        <begin position="196"/>
        <end position="215"/>
    </location>
</feature>
<dbReference type="Pfam" id="PF06018">
    <property type="entry name" value="CodY"/>
    <property type="match status" value="1"/>
</dbReference>
<dbReference type="InterPro" id="IPR036388">
    <property type="entry name" value="WH-like_DNA-bd_sf"/>
</dbReference>
<dbReference type="InterPro" id="IPR013198">
    <property type="entry name" value="GTP_trans_reg_CodY_C"/>
</dbReference>
<evidence type="ECO:0000256" key="3">
    <source>
        <dbReference type="ARBA" id="ARBA00023015"/>
    </source>
</evidence>
<evidence type="ECO:0000313" key="11">
    <source>
        <dbReference type="Proteomes" id="UP000824130"/>
    </source>
</evidence>
<dbReference type="GO" id="GO:0045892">
    <property type="term" value="P:negative regulation of DNA-templated transcription"/>
    <property type="evidence" value="ECO:0007669"/>
    <property type="project" value="UniProtKB-UniRule"/>
</dbReference>
<keyword evidence="5 7" id="KW-0804">Transcription</keyword>
<dbReference type="InterPro" id="IPR014154">
    <property type="entry name" value="CodY"/>
</dbReference>
<evidence type="ECO:0000256" key="5">
    <source>
        <dbReference type="ARBA" id="ARBA00023163"/>
    </source>
</evidence>
<dbReference type="GO" id="GO:0005525">
    <property type="term" value="F:GTP binding"/>
    <property type="evidence" value="ECO:0007669"/>
    <property type="project" value="InterPro"/>
</dbReference>
<dbReference type="InterPro" id="IPR010312">
    <property type="entry name" value="Transc_reg_CodY_N"/>
</dbReference>
<dbReference type="GO" id="GO:0003677">
    <property type="term" value="F:DNA binding"/>
    <property type="evidence" value="ECO:0007669"/>
    <property type="project" value="UniProtKB-UniRule"/>
</dbReference>
<keyword evidence="1 7" id="KW-0963">Cytoplasm</keyword>
<reference evidence="10" key="2">
    <citation type="journal article" date="2021" name="PeerJ">
        <title>Extensive microbial diversity within the chicken gut microbiome revealed by metagenomics and culture.</title>
        <authorList>
            <person name="Gilroy R."/>
            <person name="Ravi A."/>
            <person name="Getino M."/>
            <person name="Pursley I."/>
            <person name="Horton D.L."/>
            <person name="Alikhan N.F."/>
            <person name="Baker D."/>
            <person name="Gharbi K."/>
            <person name="Hall N."/>
            <person name="Watson M."/>
            <person name="Adriaenssens E.M."/>
            <person name="Foster-Nyarko E."/>
            <person name="Jarju S."/>
            <person name="Secka A."/>
            <person name="Antonio M."/>
            <person name="Oren A."/>
            <person name="Chaudhuri R.R."/>
            <person name="La Ragione R."/>
            <person name="Hildebrand F."/>
            <person name="Pallen M.J."/>
        </authorList>
    </citation>
    <scope>NUCLEOTIDE SEQUENCE</scope>
    <source>
        <strain evidence="10">ChiSjej4B22-8349</strain>
    </source>
</reference>
<comment type="caution">
    <text evidence="10">The sequence shown here is derived from an EMBL/GenBank/DDBJ whole genome shotgun (WGS) entry which is preliminary data.</text>
</comment>
<dbReference type="PIRSF" id="PIRSF011572">
    <property type="entry name" value="GTP_sensing_CodY"/>
    <property type="match status" value="1"/>
</dbReference>
<dbReference type="SUPFAM" id="SSF55781">
    <property type="entry name" value="GAF domain-like"/>
    <property type="match status" value="1"/>
</dbReference>
<name>A0A9D1SUZ3_9FIRM</name>
<dbReference type="NCBIfam" id="TIGR02787">
    <property type="entry name" value="codY_Gpos"/>
    <property type="match status" value="1"/>
</dbReference>
<dbReference type="Proteomes" id="UP000824130">
    <property type="component" value="Unassembled WGS sequence"/>
</dbReference>
<dbReference type="Gene3D" id="3.30.450.40">
    <property type="match status" value="1"/>
</dbReference>
<dbReference type="PANTHER" id="PTHR40062:SF1">
    <property type="entry name" value="GLOBAL TRANSCRIPTIONAL REGULATOR CODY"/>
    <property type="match status" value="1"/>
</dbReference>
<gene>
    <name evidence="7 10" type="primary">codY</name>
    <name evidence="10" type="ORF">IAD25_06300</name>
</gene>
<dbReference type="GO" id="GO:0003700">
    <property type="term" value="F:DNA-binding transcription factor activity"/>
    <property type="evidence" value="ECO:0007669"/>
    <property type="project" value="InterPro"/>
</dbReference>
<comment type="function">
    <text evidence="7">DNA-binding global transcriptional regulator which is involved in the adaptive response to starvation and acts by directly or indirectly controlling the expression of numerous genes in response to nutrient availability. During rapid exponential growth, CodY is highly active and represses genes whose products allow adaptation to nutrient depletion.</text>
</comment>
<dbReference type="PANTHER" id="PTHR40062">
    <property type="entry name" value="GTP-SENSING TRANSCRIPTIONAL PLEIOTROPIC REPRESSOR CODY"/>
    <property type="match status" value="1"/>
</dbReference>
<comment type="subcellular location">
    <subcellularLocation>
        <location evidence="7">Cytoplasm</location>
    </subcellularLocation>
</comment>
<dbReference type="SUPFAM" id="SSF46785">
    <property type="entry name" value="Winged helix' DNA-binding domain"/>
    <property type="match status" value="1"/>
</dbReference>
<comment type="similarity">
    <text evidence="7">Belongs to the CodY family.</text>
</comment>
<evidence type="ECO:0000256" key="4">
    <source>
        <dbReference type="ARBA" id="ARBA00023125"/>
    </source>
</evidence>
<dbReference type="Gene3D" id="1.10.10.10">
    <property type="entry name" value="Winged helix-like DNA-binding domain superfamily/Winged helix DNA-binding domain"/>
    <property type="match status" value="1"/>
</dbReference>
<protein>
    <recommendedName>
        <fullName evidence="6 7">Global transcriptional regulator CodY</fullName>
    </recommendedName>
</protein>
<evidence type="ECO:0000259" key="9">
    <source>
        <dbReference type="Pfam" id="PF08222"/>
    </source>
</evidence>
<dbReference type="GO" id="GO:0005737">
    <property type="term" value="C:cytoplasm"/>
    <property type="evidence" value="ECO:0007669"/>
    <property type="project" value="UniProtKB-SubCell"/>
</dbReference>
<evidence type="ECO:0000313" key="10">
    <source>
        <dbReference type="EMBL" id="HIU96310.1"/>
    </source>
</evidence>
<dbReference type="NCBIfam" id="NF003170">
    <property type="entry name" value="PRK04158.1"/>
    <property type="match status" value="1"/>
</dbReference>
<keyword evidence="3 7" id="KW-0805">Transcription regulation</keyword>
<dbReference type="Pfam" id="PF08222">
    <property type="entry name" value="HTH_CodY"/>
    <property type="match status" value="1"/>
</dbReference>
<dbReference type="InterPro" id="IPR036390">
    <property type="entry name" value="WH_DNA-bd_sf"/>
</dbReference>
<sequence>MRKLNWMLQESPTGAFSFNEMCELMSEFMDANVYITNRHGKVIGVGYKSKSDSMAISDTETGSEVLPEEYNEELMRVRETTANLSGDEALKIFKYDYDTADKLHTIIPILGGGQRWGTLVLTRYSPSFEEEDLVIGEYGATVVGMEIQRRKSLEREEEEREIAMVQMAIGTLSYSEIEAVQQIFAELDGDEGLLVASKIADRSGITRSVIVNALRKLESAGVVESRSLGMKGTRIKITNSKFKDELNKMTI</sequence>
<evidence type="ECO:0000256" key="1">
    <source>
        <dbReference type="ARBA" id="ARBA00022490"/>
    </source>
</evidence>
<feature type="domain" description="Global transcriptional regulator CodY C-terminal" evidence="9">
    <location>
        <begin position="191"/>
        <end position="247"/>
    </location>
</feature>
<feature type="region of interest" description="GAF domain" evidence="7">
    <location>
        <begin position="1"/>
        <end position="148"/>
    </location>
</feature>
<feature type="domain" description="Global transcriptional regulator CodY N-terminal" evidence="8">
    <location>
        <begin position="1"/>
        <end position="171"/>
    </location>
</feature>
<dbReference type="AlphaFoldDB" id="A0A9D1SUZ3"/>
<dbReference type="InterPro" id="IPR029016">
    <property type="entry name" value="GAF-like_dom_sf"/>
</dbReference>
<dbReference type="HAMAP" id="MF_00621">
    <property type="entry name" value="HTH_type_CodY"/>
    <property type="match status" value="1"/>
</dbReference>
<keyword evidence="4 7" id="KW-0238">DNA-binding</keyword>
<evidence type="ECO:0000259" key="8">
    <source>
        <dbReference type="Pfam" id="PF06018"/>
    </source>
</evidence>
<proteinExistence type="inferred from homology"/>
<organism evidence="10 11">
    <name type="scientific">Candidatus Allocopromorpha excrementipullorum</name>
    <dbReference type="NCBI Taxonomy" id="2840743"/>
    <lineage>
        <taxon>Bacteria</taxon>
        <taxon>Bacillati</taxon>
        <taxon>Bacillota</taxon>
        <taxon>Clostridia</taxon>
        <taxon>Eubacteriales</taxon>
        <taxon>Eubacteriaceae</taxon>
        <taxon>Eubacteriaceae incertae sedis</taxon>
        <taxon>Candidatus Allocopromorpha</taxon>
    </lineage>
</organism>